<protein>
    <recommendedName>
        <fullName evidence="2">valine--tRNA ligase</fullName>
        <ecNumber evidence="2">6.1.1.9</ecNumber>
    </recommendedName>
    <alternativeName>
        <fullName evidence="8">Valyl-tRNA synthetase</fullName>
    </alternativeName>
</protein>
<keyword evidence="6" id="KW-0648">Protein biosynthesis</keyword>
<feature type="domain" description="Aminoacyl-tRNA synthetase class Ia" evidence="9">
    <location>
        <begin position="1"/>
        <end position="155"/>
    </location>
</feature>
<dbReference type="InterPro" id="IPR002303">
    <property type="entry name" value="Valyl-tRNA_ligase"/>
</dbReference>
<evidence type="ECO:0000256" key="5">
    <source>
        <dbReference type="ARBA" id="ARBA00022840"/>
    </source>
</evidence>
<evidence type="ECO:0000256" key="8">
    <source>
        <dbReference type="ARBA" id="ARBA00029936"/>
    </source>
</evidence>
<keyword evidence="5" id="KW-0067">ATP-binding</keyword>
<dbReference type="AlphaFoldDB" id="A0A819Y280"/>
<dbReference type="InterPro" id="IPR009008">
    <property type="entry name" value="Val/Leu/Ile-tRNA-synth_edit"/>
</dbReference>
<evidence type="ECO:0000256" key="1">
    <source>
        <dbReference type="ARBA" id="ARBA00005594"/>
    </source>
</evidence>
<dbReference type="SUPFAM" id="SSF50677">
    <property type="entry name" value="ValRS/IleRS/LeuRS editing domain"/>
    <property type="match status" value="1"/>
</dbReference>
<gene>
    <name evidence="10" type="ORF">UXM345_LOCUS25197</name>
</gene>
<keyword evidence="3" id="KW-0436">Ligase</keyword>
<dbReference type="GO" id="GO:0006438">
    <property type="term" value="P:valyl-tRNA aminoacylation"/>
    <property type="evidence" value="ECO:0007669"/>
    <property type="project" value="InterPro"/>
</dbReference>
<dbReference type="GO" id="GO:0002161">
    <property type="term" value="F:aminoacyl-tRNA deacylase activity"/>
    <property type="evidence" value="ECO:0007669"/>
    <property type="project" value="InterPro"/>
</dbReference>
<dbReference type="Pfam" id="PF00133">
    <property type="entry name" value="tRNA-synt_1"/>
    <property type="match status" value="1"/>
</dbReference>
<evidence type="ECO:0000256" key="7">
    <source>
        <dbReference type="ARBA" id="ARBA00023146"/>
    </source>
</evidence>
<name>A0A819Y280_9BILA</name>
<dbReference type="PANTHER" id="PTHR11946:SF109">
    <property type="entry name" value="VALINE--TRNA LIGASE"/>
    <property type="match status" value="1"/>
</dbReference>
<dbReference type="InterPro" id="IPR014729">
    <property type="entry name" value="Rossmann-like_a/b/a_fold"/>
</dbReference>
<evidence type="ECO:0000313" key="10">
    <source>
        <dbReference type="EMBL" id="CAF4152395.1"/>
    </source>
</evidence>
<dbReference type="Gene3D" id="3.90.740.10">
    <property type="entry name" value="Valyl/Leucyl/Isoleucyl-tRNA synthetase, editing domain"/>
    <property type="match status" value="1"/>
</dbReference>
<reference evidence="10" key="1">
    <citation type="submission" date="2021-02" db="EMBL/GenBank/DDBJ databases">
        <authorList>
            <person name="Nowell W R."/>
        </authorList>
    </citation>
    <scope>NUCLEOTIDE SEQUENCE</scope>
</reference>
<evidence type="ECO:0000256" key="3">
    <source>
        <dbReference type="ARBA" id="ARBA00022598"/>
    </source>
</evidence>
<dbReference type="Gene3D" id="3.40.50.620">
    <property type="entry name" value="HUPs"/>
    <property type="match status" value="1"/>
</dbReference>
<accession>A0A819Y280</accession>
<keyword evidence="4" id="KW-0547">Nucleotide-binding</keyword>
<comment type="caution">
    <text evidence="10">The sequence shown here is derived from an EMBL/GenBank/DDBJ whole genome shotgun (WGS) entry which is preliminary data.</text>
</comment>
<keyword evidence="7" id="KW-0030">Aminoacyl-tRNA synthetase</keyword>
<sequence>MKGRSVLWVPGCDHAGIATQVVVEKKLKREEGITRHDIGREAFVKRVWEWKQEKGGRIYQQLECLGSSLDWSRESFTMDPSLHKAVTEAFIRLHEDGTIYRSNRLVNWSCTLNSAISDIEVEKIELTGRCELPVPGYSSPVEFGVLIYFQYKVVNLDETVTVATTRIETMLGDTAVAVHPLDERDAPEFMILKSSDGPIPIFLPIPIPIPHLHPTPIPIPNRYRYHKKHRYMPIPIPILLLYNNLCTDTDTNTDTLLPFDTDTDTRKNADTYRYRYRYFSTSLLESINYIKKYLSYKTLVNGLALILNYIALVYI</sequence>
<evidence type="ECO:0000256" key="2">
    <source>
        <dbReference type="ARBA" id="ARBA00013169"/>
    </source>
</evidence>
<organism evidence="10 11">
    <name type="scientific">Rotaria magnacalcarata</name>
    <dbReference type="NCBI Taxonomy" id="392030"/>
    <lineage>
        <taxon>Eukaryota</taxon>
        <taxon>Metazoa</taxon>
        <taxon>Spiralia</taxon>
        <taxon>Gnathifera</taxon>
        <taxon>Rotifera</taxon>
        <taxon>Eurotatoria</taxon>
        <taxon>Bdelloidea</taxon>
        <taxon>Philodinida</taxon>
        <taxon>Philodinidae</taxon>
        <taxon>Rotaria</taxon>
    </lineage>
</organism>
<dbReference type="PANTHER" id="PTHR11946">
    <property type="entry name" value="VALYL-TRNA SYNTHETASES"/>
    <property type="match status" value="1"/>
</dbReference>
<proteinExistence type="inferred from homology"/>
<evidence type="ECO:0000313" key="11">
    <source>
        <dbReference type="Proteomes" id="UP000663842"/>
    </source>
</evidence>
<evidence type="ECO:0000256" key="4">
    <source>
        <dbReference type="ARBA" id="ARBA00022741"/>
    </source>
</evidence>
<evidence type="ECO:0000256" key="6">
    <source>
        <dbReference type="ARBA" id="ARBA00022917"/>
    </source>
</evidence>
<dbReference type="SUPFAM" id="SSF52374">
    <property type="entry name" value="Nucleotidylyl transferase"/>
    <property type="match status" value="1"/>
</dbReference>
<dbReference type="Proteomes" id="UP000663842">
    <property type="component" value="Unassembled WGS sequence"/>
</dbReference>
<dbReference type="InterPro" id="IPR002300">
    <property type="entry name" value="aa-tRNA-synth_Ia"/>
</dbReference>
<comment type="similarity">
    <text evidence="1">Belongs to the class-I aminoacyl-tRNA synthetase family.</text>
</comment>
<evidence type="ECO:0000259" key="9">
    <source>
        <dbReference type="Pfam" id="PF00133"/>
    </source>
</evidence>
<dbReference type="GO" id="GO:0004832">
    <property type="term" value="F:valine-tRNA ligase activity"/>
    <property type="evidence" value="ECO:0007669"/>
    <property type="project" value="UniProtKB-EC"/>
</dbReference>
<dbReference type="GO" id="GO:0005829">
    <property type="term" value="C:cytosol"/>
    <property type="evidence" value="ECO:0007669"/>
    <property type="project" value="TreeGrafter"/>
</dbReference>
<dbReference type="EMBL" id="CAJOBF010004774">
    <property type="protein sequence ID" value="CAF4152395.1"/>
    <property type="molecule type" value="Genomic_DNA"/>
</dbReference>
<dbReference type="EC" id="6.1.1.9" evidence="2"/>
<dbReference type="GO" id="GO:0005524">
    <property type="term" value="F:ATP binding"/>
    <property type="evidence" value="ECO:0007669"/>
    <property type="project" value="UniProtKB-KW"/>
</dbReference>